<dbReference type="EMBL" id="GGEC01013754">
    <property type="protein sequence ID" value="MBW94237.1"/>
    <property type="molecule type" value="Transcribed_RNA"/>
</dbReference>
<accession>A0A2P2JL71</accession>
<protein>
    <submittedName>
        <fullName evidence="1">Uncharacterized protein</fullName>
    </submittedName>
</protein>
<sequence length="33" mass="3663">MSRIVSMALPASSLSPRNSKFHVGLVAFVFYCF</sequence>
<evidence type="ECO:0000313" key="1">
    <source>
        <dbReference type="EMBL" id="MBW94237.1"/>
    </source>
</evidence>
<reference evidence="1" key="1">
    <citation type="submission" date="2018-02" db="EMBL/GenBank/DDBJ databases">
        <title>Rhizophora mucronata_Transcriptome.</title>
        <authorList>
            <person name="Meera S.P."/>
            <person name="Sreeshan A."/>
            <person name="Augustine A."/>
        </authorList>
    </citation>
    <scope>NUCLEOTIDE SEQUENCE</scope>
    <source>
        <tissue evidence="1">Leaf</tissue>
    </source>
</reference>
<proteinExistence type="predicted"/>
<name>A0A2P2JL71_RHIMU</name>
<organism evidence="1">
    <name type="scientific">Rhizophora mucronata</name>
    <name type="common">Asiatic mangrove</name>
    <dbReference type="NCBI Taxonomy" id="61149"/>
    <lineage>
        <taxon>Eukaryota</taxon>
        <taxon>Viridiplantae</taxon>
        <taxon>Streptophyta</taxon>
        <taxon>Embryophyta</taxon>
        <taxon>Tracheophyta</taxon>
        <taxon>Spermatophyta</taxon>
        <taxon>Magnoliopsida</taxon>
        <taxon>eudicotyledons</taxon>
        <taxon>Gunneridae</taxon>
        <taxon>Pentapetalae</taxon>
        <taxon>rosids</taxon>
        <taxon>fabids</taxon>
        <taxon>Malpighiales</taxon>
        <taxon>Rhizophoraceae</taxon>
        <taxon>Rhizophora</taxon>
    </lineage>
</organism>
<dbReference type="AlphaFoldDB" id="A0A2P2JL71"/>